<comment type="caution">
    <text evidence="1">The sequence shown here is derived from an EMBL/GenBank/DDBJ whole genome shotgun (WGS) entry which is preliminary data.</text>
</comment>
<evidence type="ECO:0000313" key="2">
    <source>
        <dbReference type="Proteomes" id="UP000320888"/>
    </source>
</evidence>
<protein>
    <submittedName>
        <fullName evidence="1">Uncharacterized protein</fullName>
    </submittedName>
</protein>
<dbReference type="OrthoDB" id="4331107at2"/>
<sequence length="105" mass="11195">MKTYLGRHEAVTYLDLIELALGTPLDLWLGEEGESAEERAARLDAARDIAADDPGLYDRALRAAAQALDEHPHLTTLPSAASRTAAVTPLAPRRTAAYGAKEVAA</sequence>
<keyword evidence="2" id="KW-1185">Reference proteome</keyword>
<gene>
    <name evidence="1" type="ORF">FNZ23_11360</name>
</gene>
<dbReference type="RefSeq" id="WP_143944277.1">
    <property type="nucleotide sequence ID" value="NZ_VKLS01000103.1"/>
</dbReference>
<dbReference type="Proteomes" id="UP000320888">
    <property type="component" value="Unassembled WGS sequence"/>
</dbReference>
<evidence type="ECO:0000313" key="1">
    <source>
        <dbReference type="EMBL" id="TSB42146.1"/>
    </source>
</evidence>
<reference evidence="1 2" key="1">
    <citation type="submission" date="2019-07" db="EMBL/GenBank/DDBJ databases">
        <title>Draft genome for Streptomyces benahoarensis MZ03-48.</title>
        <authorList>
            <person name="Gonzalez-Pimentel J.L."/>
        </authorList>
    </citation>
    <scope>NUCLEOTIDE SEQUENCE [LARGE SCALE GENOMIC DNA]</scope>
    <source>
        <strain evidence="1 2">MZ03-48</strain>
    </source>
</reference>
<dbReference type="AlphaFoldDB" id="A0A553ZLI1"/>
<accession>A0A553ZLI1</accession>
<proteinExistence type="predicted"/>
<name>A0A553ZLI1_9ACTN</name>
<dbReference type="EMBL" id="VKLS01000103">
    <property type="protein sequence ID" value="TSB42146.1"/>
    <property type="molecule type" value="Genomic_DNA"/>
</dbReference>
<organism evidence="1 2">
    <name type="scientific">Streptomyces benahoarensis</name>
    <dbReference type="NCBI Taxonomy" id="2595054"/>
    <lineage>
        <taxon>Bacteria</taxon>
        <taxon>Bacillati</taxon>
        <taxon>Actinomycetota</taxon>
        <taxon>Actinomycetes</taxon>
        <taxon>Kitasatosporales</taxon>
        <taxon>Streptomycetaceae</taxon>
        <taxon>Streptomyces</taxon>
    </lineage>
</organism>